<keyword evidence="2" id="KW-1185">Reference proteome</keyword>
<accession>A0ABP7FXW6</accession>
<dbReference type="Proteomes" id="UP001500908">
    <property type="component" value="Unassembled WGS sequence"/>
</dbReference>
<organism evidence="1 2">
    <name type="scientific">Salinactinospora qingdaonensis</name>
    <dbReference type="NCBI Taxonomy" id="702744"/>
    <lineage>
        <taxon>Bacteria</taxon>
        <taxon>Bacillati</taxon>
        <taxon>Actinomycetota</taxon>
        <taxon>Actinomycetes</taxon>
        <taxon>Streptosporangiales</taxon>
        <taxon>Nocardiopsidaceae</taxon>
        <taxon>Salinactinospora</taxon>
    </lineage>
</organism>
<evidence type="ECO:0000313" key="1">
    <source>
        <dbReference type="EMBL" id="GAA3751281.1"/>
    </source>
</evidence>
<evidence type="ECO:0000313" key="2">
    <source>
        <dbReference type="Proteomes" id="UP001500908"/>
    </source>
</evidence>
<reference evidence="2" key="1">
    <citation type="journal article" date="2019" name="Int. J. Syst. Evol. Microbiol.">
        <title>The Global Catalogue of Microorganisms (GCM) 10K type strain sequencing project: providing services to taxonomists for standard genome sequencing and annotation.</title>
        <authorList>
            <consortium name="The Broad Institute Genomics Platform"/>
            <consortium name="The Broad Institute Genome Sequencing Center for Infectious Disease"/>
            <person name="Wu L."/>
            <person name="Ma J."/>
        </authorList>
    </citation>
    <scope>NUCLEOTIDE SEQUENCE [LARGE SCALE GENOMIC DNA]</scope>
    <source>
        <strain evidence="2">JCM 17137</strain>
    </source>
</reference>
<gene>
    <name evidence="1" type="ORF">GCM10022402_32970</name>
</gene>
<comment type="caution">
    <text evidence="1">The sequence shown here is derived from an EMBL/GenBank/DDBJ whole genome shotgun (WGS) entry which is preliminary data.</text>
</comment>
<dbReference type="EMBL" id="BAABDD010000016">
    <property type="protein sequence ID" value="GAA3751281.1"/>
    <property type="molecule type" value="Genomic_DNA"/>
</dbReference>
<name>A0ABP7FXW6_9ACTN</name>
<proteinExistence type="predicted"/>
<sequence length="71" mass="7402">MTTLANTPPRCSRHSASVIPAASDSNTTITALAREDWKDPLGSAAPGCGSLATTHPRLFLAKLLLSLVESL</sequence>
<protein>
    <submittedName>
        <fullName evidence="1">Uncharacterized protein</fullName>
    </submittedName>
</protein>